<feature type="transmembrane region" description="Helical" evidence="1">
    <location>
        <begin position="95"/>
        <end position="113"/>
    </location>
</feature>
<dbReference type="RefSeq" id="WP_080972180.1">
    <property type="nucleotide sequence ID" value="NZ_BKFK01000010.1"/>
</dbReference>
<comment type="caution">
    <text evidence="2">The sequence shown here is derived from an EMBL/GenBank/DDBJ whole genome shotgun (WGS) entry which is preliminary data.</text>
</comment>
<feature type="transmembrane region" description="Helical" evidence="1">
    <location>
        <begin position="12"/>
        <end position="35"/>
    </location>
</feature>
<protein>
    <submittedName>
        <fullName evidence="2">Uncharacterized protein</fullName>
    </submittedName>
</protein>
<dbReference type="Proteomes" id="UP000263596">
    <property type="component" value="Unassembled WGS sequence"/>
</dbReference>
<dbReference type="AlphaFoldDB" id="A0A3D2SSW9"/>
<name>A0A3D2SSW9_9GAMM</name>
<feature type="transmembrane region" description="Helical" evidence="1">
    <location>
        <begin position="120"/>
        <end position="139"/>
    </location>
</feature>
<gene>
    <name evidence="2" type="ORF">DHW29_14505</name>
</gene>
<accession>A0A3D2SSW9</accession>
<evidence type="ECO:0000256" key="1">
    <source>
        <dbReference type="SAM" id="Phobius"/>
    </source>
</evidence>
<feature type="transmembrane region" description="Helical" evidence="1">
    <location>
        <begin position="69"/>
        <end position="89"/>
    </location>
</feature>
<keyword evidence="1" id="KW-1133">Transmembrane helix</keyword>
<reference evidence="2 3" key="1">
    <citation type="journal article" date="2018" name="Nat. Biotechnol.">
        <title>A standardized bacterial taxonomy based on genome phylogeny substantially revises the tree of life.</title>
        <authorList>
            <person name="Parks D.H."/>
            <person name="Chuvochina M."/>
            <person name="Waite D.W."/>
            <person name="Rinke C."/>
            <person name="Skarshewski A."/>
            <person name="Chaumeil P.A."/>
            <person name="Hugenholtz P."/>
        </authorList>
    </citation>
    <scope>NUCLEOTIDE SEQUENCE [LARGE SCALE GENOMIC DNA]</scope>
    <source>
        <strain evidence="2">UBA9669</strain>
    </source>
</reference>
<keyword evidence="1" id="KW-0812">Transmembrane</keyword>
<feature type="transmembrane region" description="Helical" evidence="1">
    <location>
        <begin position="41"/>
        <end position="60"/>
    </location>
</feature>
<evidence type="ECO:0000313" key="3">
    <source>
        <dbReference type="Proteomes" id="UP000263596"/>
    </source>
</evidence>
<dbReference type="EMBL" id="DPVE01000253">
    <property type="protein sequence ID" value="HCK31270.1"/>
    <property type="molecule type" value="Genomic_DNA"/>
</dbReference>
<organism evidence="2 3">
    <name type="scientific">Acinetobacter ursingii</name>
    <dbReference type="NCBI Taxonomy" id="108980"/>
    <lineage>
        <taxon>Bacteria</taxon>
        <taxon>Pseudomonadati</taxon>
        <taxon>Pseudomonadota</taxon>
        <taxon>Gammaproteobacteria</taxon>
        <taxon>Moraxellales</taxon>
        <taxon>Moraxellaceae</taxon>
        <taxon>Acinetobacter</taxon>
    </lineage>
</organism>
<evidence type="ECO:0000313" key="2">
    <source>
        <dbReference type="EMBL" id="HCK31270.1"/>
    </source>
</evidence>
<keyword evidence="1" id="KW-0472">Membrane</keyword>
<sequence>MNMARINSISHKFYSVIYLLIITIIGVVCALNATYDVMIGGTPFYFFAIAVLALQSIFALRESERSRNLAGLGLILLVIGLIYSYGFMFLTHLKAIVLLPSVCLTLFGIPSIAQHPQKLHLLKAVLLCSLIALAAVQYYELSLLKGYYDSLPYNGSWQHYGAL</sequence>
<proteinExistence type="predicted"/>